<comment type="caution">
    <text evidence="2">The sequence shown here is derived from an EMBL/GenBank/DDBJ whole genome shotgun (WGS) entry which is preliminary data.</text>
</comment>
<protein>
    <submittedName>
        <fullName evidence="2">Uncharacterized protein</fullName>
    </submittedName>
</protein>
<reference evidence="2 3" key="2">
    <citation type="submission" date="2021-10" db="EMBL/GenBank/DDBJ databases">
        <authorList>
            <person name="Piombo E."/>
        </authorList>
    </citation>
    <scope>NUCLEOTIDE SEQUENCE [LARGE SCALE GENOMIC DNA]</scope>
</reference>
<evidence type="ECO:0000313" key="2">
    <source>
        <dbReference type="EMBL" id="CAH0048621.1"/>
    </source>
</evidence>
<organism evidence="2 3">
    <name type="scientific">Clonostachys solani</name>
    <dbReference type="NCBI Taxonomy" id="160281"/>
    <lineage>
        <taxon>Eukaryota</taxon>
        <taxon>Fungi</taxon>
        <taxon>Dikarya</taxon>
        <taxon>Ascomycota</taxon>
        <taxon>Pezizomycotina</taxon>
        <taxon>Sordariomycetes</taxon>
        <taxon>Hypocreomycetidae</taxon>
        <taxon>Hypocreales</taxon>
        <taxon>Bionectriaceae</taxon>
        <taxon>Clonostachys</taxon>
    </lineage>
</organism>
<evidence type="ECO:0000313" key="3">
    <source>
        <dbReference type="Proteomes" id="UP000775872"/>
    </source>
</evidence>
<gene>
    <name evidence="2" type="ORF">CSOL1703_00000568</name>
</gene>
<dbReference type="EMBL" id="CABFOC020000035">
    <property type="protein sequence ID" value="CAH0048621.1"/>
    <property type="molecule type" value="Genomic_DNA"/>
</dbReference>
<dbReference type="AlphaFoldDB" id="A0A9P0EBY1"/>
<feature type="non-terminal residue" evidence="2">
    <location>
        <position position="1"/>
    </location>
</feature>
<evidence type="ECO:0000256" key="1">
    <source>
        <dbReference type="SAM" id="MobiDB-lite"/>
    </source>
</evidence>
<proteinExistence type="predicted"/>
<keyword evidence="3" id="KW-1185">Reference proteome</keyword>
<name>A0A9P0EBY1_9HYPO</name>
<sequence>IRSISGPAAIILQRMCVIIKLRSHMRTVSICSAPEPGKRSTNVGANQRQNFLDHGWWLAVSGTARPAEPIRPNQGTDASSAANLKQPC</sequence>
<accession>A0A9P0EBY1</accession>
<feature type="compositionally biased region" description="Polar residues" evidence="1">
    <location>
        <begin position="73"/>
        <end position="88"/>
    </location>
</feature>
<dbReference type="Proteomes" id="UP000775872">
    <property type="component" value="Unassembled WGS sequence"/>
</dbReference>
<feature type="region of interest" description="Disordered" evidence="1">
    <location>
        <begin position="66"/>
        <end position="88"/>
    </location>
</feature>
<dbReference type="OrthoDB" id="10451456at2759"/>
<reference evidence="3" key="1">
    <citation type="submission" date="2019-06" db="EMBL/GenBank/DDBJ databases">
        <authorList>
            <person name="Broberg M."/>
        </authorList>
    </citation>
    <scope>NUCLEOTIDE SEQUENCE [LARGE SCALE GENOMIC DNA]</scope>
</reference>